<organism evidence="1 2">
    <name type="scientific">Vespula squamosa</name>
    <name type="common">Southern yellow jacket</name>
    <name type="synonym">Wasp</name>
    <dbReference type="NCBI Taxonomy" id="30214"/>
    <lineage>
        <taxon>Eukaryota</taxon>
        <taxon>Metazoa</taxon>
        <taxon>Ecdysozoa</taxon>
        <taxon>Arthropoda</taxon>
        <taxon>Hexapoda</taxon>
        <taxon>Insecta</taxon>
        <taxon>Pterygota</taxon>
        <taxon>Neoptera</taxon>
        <taxon>Endopterygota</taxon>
        <taxon>Hymenoptera</taxon>
        <taxon>Apocrita</taxon>
        <taxon>Aculeata</taxon>
        <taxon>Vespoidea</taxon>
        <taxon>Vespidae</taxon>
        <taxon>Vespinae</taxon>
        <taxon>Vespula</taxon>
    </lineage>
</organism>
<proteinExistence type="predicted"/>
<reference evidence="1 2" key="1">
    <citation type="journal article" date="2024" name="Ann. Entomol. Soc. Am.">
        <title>Genomic analyses of the southern and eastern yellowjacket wasps (Hymenoptera: Vespidae) reveal evolutionary signatures of social life.</title>
        <authorList>
            <person name="Catto M.A."/>
            <person name="Caine P.B."/>
            <person name="Orr S.E."/>
            <person name="Hunt B.G."/>
            <person name="Goodisman M.A.D."/>
        </authorList>
    </citation>
    <scope>NUCLEOTIDE SEQUENCE [LARGE SCALE GENOMIC DNA]</scope>
    <source>
        <strain evidence="1">233</strain>
        <tissue evidence="1">Head and thorax</tissue>
    </source>
</reference>
<keyword evidence="2" id="KW-1185">Reference proteome</keyword>
<comment type="caution">
    <text evidence="1">The sequence shown here is derived from an EMBL/GenBank/DDBJ whole genome shotgun (WGS) entry which is preliminary data.</text>
</comment>
<dbReference type="Proteomes" id="UP001607302">
    <property type="component" value="Unassembled WGS sequence"/>
</dbReference>
<gene>
    <name evidence="1" type="ORF">V1478_005099</name>
</gene>
<protein>
    <submittedName>
        <fullName evidence="1">Uncharacterized protein</fullName>
    </submittedName>
</protein>
<dbReference type="EMBL" id="JAUDFV010000110">
    <property type="protein sequence ID" value="KAL2730686.1"/>
    <property type="molecule type" value="Genomic_DNA"/>
</dbReference>
<evidence type="ECO:0000313" key="1">
    <source>
        <dbReference type="EMBL" id="KAL2730686.1"/>
    </source>
</evidence>
<evidence type="ECO:0000313" key="2">
    <source>
        <dbReference type="Proteomes" id="UP001607302"/>
    </source>
</evidence>
<dbReference type="AlphaFoldDB" id="A0ABD2BD61"/>
<name>A0ABD2BD61_VESSQ</name>
<accession>A0ABD2BD61</accession>
<sequence>MQFLEDMDRVYFGWIDGQKKDILNLENLELFPEDVNIVEDYLLPVKRQCEMSIDEEFNFENSSEDDAENPLLKKL</sequence>